<evidence type="ECO:0000313" key="9">
    <source>
        <dbReference type="Proteomes" id="UP001439008"/>
    </source>
</evidence>
<dbReference type="EC" id="6.1.1.11" evidence="1"/>
<keyword evidence="5" id="KW-0030">Aminoacyl-tRNA synthetase</keyword>
<sequence length="116" mass="13453">MLNMALQNFAMQFLENRGYTMVQPPYLMNREPMALTCQLSQFDEELYHVTGEKSDVPKYLIATSEQPLSAFHRGEWLHPKNLPMRYAGISTCFRKEAGAHGKDAWGIFRVHQFDNI</sequence>
<name>A0ABV2AUN1_9EUKA</name>
<evidence type="ECO:0000256" key="5">
    <source>
        <dbReference type="ARBA" id="ARBA00023146"/>
    </source>
</evidence>
<dbReference type="SUPFAM" id="SSF55681">
    <property type="entry name" value="Class II aaRS and biotin synthetases"/>
    <property type="match status" value="1"/>
</dbReference>
<dbReference type="GO" id="GO:0004828">
    <property type="term" value="F:serine-tRNA ligase activity"/>
    <property type="evidence" value="ECO:0007669"/>
    <property type="project" value="UniProtKB-EC"/>
</dbReference>
<dbReference type="InterPro" id="IPR002317">
    <property type="entry name" value="Ser-tRNA-ligase_type_1"/>
</dbReference>
<accession>A0ABV2AUN1</accession>
<dbReference type="PROSITE" id="PS50862">
    <property type="entry name" value="AA_TRNA_LIGASE_II"/>
    <property type="match status" value="1"/>
</dbReference>
<evidence type="ECO:0000256" key="4">
    <source>
        <dbReference type="ARBA" id="ARBA00022840"/>
    </source>
</evidence>
<keyword evidence="4" id="KW-0067">ATP-binding</keyword>
<evidence type="ECO:0000256" key="3">
    <source>
        <dbReference type="ARBA" id="ARBA00022741"/>
    </source>
</evidence>
<dbReference type="PANTHER" id="PTHR11778">
    <property type="entry name" value="SERYL-TRNA SYNTHETASE"/>
    <property type="match status" value="1"/>
</dbReference>
<keyword evidence="9" id="KW-1185">Reference proteome</keyword>
<dbReference type="Proteomes" id="UP001439008">
    <property type="component" value="Unassembled WGS sequence"/>
</dbReference>
<evidence type="ECO:0000259" key="7">
    <source>
        <dbReference type="PROSITE" id="PS50862"/>
    </source>
</evidence>
<dbReference type="Pfam" id="PF00587">
    <property type="entry name" value="tRNA-synt_2b"/>
    <property type="match status" value="1"/>
</dbReference>
<reference evidence="8 9" key="1">
    <citation type="journal article" date="2024" name="BMC Biol.">
        <title>Comparative genomics of Ascetosporea gives new insight into the evolutionary basis for animal parasitism in Rhizaria.</title>
        <authorList>
            <person name="Hiltunen Thoren M."/>
            <person name="Onut-Brannstrom I."/>
            <person name="Alfjorden A."/>
            <person name="Peckova H."/>
            <person name="Swords F."/>
            <person name="Hooper C."/>
            <person name="Holzer A.S."/>
            <person name="Bass D."/>
            <person name="Burki F."/>
        </authorList>
    </citation>
    <scope>NUCLEOTIDE SEQUENCE [LARGE SCALE GENOMIC DNA]</scope>
    <source>
        <strain evidence="8">20-A016</strain>
    </source>
</reference>
<gene>
    <name evidence="8" type="primary">SES1</name>
    <name evidence="8" type="ORF">MHBO_004892</name>
</gene>
<dbReference type="InterPro" id="IPR002314">
    <property type="entry name" value="aa-tRNA-synt_IIb"/>
</dbReference>
<dbReference type="PRINTS" id="PR00981">
    <property type="entry name" value="TRNASYNTHSER"/>
</dbReference>
<dbReference type="InterPro" id="IPR045864">
    <property type="entry name" value="aa-tRNA-synth_II/BPL/LPL"/>
</dbReference>
<feature type="domain" description="Aminoacyl-transfer RNA synthetases class-II family profile" evidence="7">
    <location>
        <begin position="1"/>
        <end position="116"/>
    </location>
</feature>
<evidence type="ECO:0000256" key="1">
    <source>
        <dbReference type="ARBA" id="ARBA00012840"/>
    </source>
</evidence>
<protein>
    <recommendedName>
        <fullName evidence="1">serine--tRNA ligase</fullName>
        <ecNumber evidence="1">6.1.1.11</ecNumber>
    </recommendedName>
    <alternativeName>
        <fullName evidence="6">Seryl-tRNA synthetase</fullName>
    </alternativeName>
</protein>
<dbReference type="InterPro" id="IPR006195">
    <property type="entry name" value="aa-tRNA-synth_II"/>
</dbReference>
<keyword evidence="2 8" id="KW-0436">Ligase</keyword>
<keyword evidence="3" id="KW-0547">Nucleotide-binding</keyword>
<organism evidence="8 9">
    <name type="scientific">Bonamia ostreae</name>
    <dbReference type="NCBI Taxonomy" id="126728"/>
    <lineage>
        <taxon>Eukaryota</taxon>
        <taxon>Sar</taxon>
        <taxon>Rhizaria</taxon>
        <taxon>Endomyxa</taxon>
        <taxon>Ascetosporea</taxon>
        <taxon>Haplosporida</taxon>
        <taxon>Bonamia</taxon>
    </lineage>
</organism>
<evidence type="ECO:0000313" key="8">
    <source>
        <dbReference type="EMBL" id="MES1923334.1"/>
    </source>
</evidence>
<evidence type="ECO:0000256" key="6">
    <source>
        <dbReference type="ARBA" id="ARBA00031113"/>
    </source>
</evidence>
<comment type="caution">
    <text evidence="8">The sequence shown here is derived from an EMBL/GenBank/DDBJ whole genome shotgun (WGS) entry which is preliminary data.</text>
</comment>
<evidence type="ECO:0000256" key="2">
    <source>
        <dbReference type="ARBA" id="ARBA00022598"/>
    </source>
</evidence>
<dbReference type="Gene3D" id="3.30.930.10">
    <property type="entry name" value="Bira Bifunctional Protein, Domain 2"/>
    <property type="match status" value="1"/>
</dbReference>
<proteinExistence type="predicted"/>
<dbReference type="EMBL" id="JBDODL010005673">
    <property type="protein sequence ID" value="MES1923334.1"/>
    <property type="molecule type" value="Genomic_DNA"/>
</dbReference>